<evidence type="ECO:0000256" key="1">
    <source>
        <dbReference type="SAM" id="Phobius"/>
    </source>
</evidence>
<keyword evidence="1" id="KW-1133">Transmembrane helix</keyword>
<accession>A0AAD1XCY7</accession>
<keyword evidence="1" id="KW-0812">Transmembrane</keyword>
<evidence type="ECO:0000313" key="3">
    <source>
        <dbReference type="Proteomes" id="UP001295684"/>
    </source>
</evidence>
<feature type="transmembrane region" description="Helical" evidence="1">
    <location>
        <begin position="123"/>
        <end position="143"/>
    </location>
</feature>
<protein>
    <submittedName>
        <fullName evidence="2">Uncharacterized protein</fullName>
    </submittedName>
</protein>
<sequence>MIHNISQMNIWHFISTKVWKYHEDLQVLFYFKPSKDSDDRDLPVGKTTGSFKIECVTSSLSITPDLLKKDSIFCLCSFKVSCSLFSNLVIYCSFLPFCRLTSFKRLSLLSSKDLICSFRSSTSFCRTVFALLVLLCYLLFSFMKYEPLLFNLLIS</sequence>
<keyword evidence="1" id="KW-0472">Membrane</keyword>
<dbReference type="EMBL" id="CAMPGE010012910">
    <property type="protein sequence ID" value="CAI2371664.1"/>
    <property type="molecule type" value="Genomic_DNA"/>
</dbReference>
<dbReference type="AlphaFoldDB" id="A0AAD1XCY7"/>
<gene>
    <name evidence="2" type="ORF">ECRASSUSDP1_LOCUS12989</name>
</gene>
<keyword evidence="3" id="KW-1185">Reference proteome</keyword>
<organism evidence="2 3">
    <name type="scientific">Euplotes crassus</name>
    <dbReference type="NCBI Taxonomy" id="5936"/>
    <lineage>
        <taxon>Eukaryota</taxon>
        <taxon>Sar</taxon>
        <taxon>Alveolata</taxon>
        <taxon>Ciliophora</taxon>
        <taxon>Intramacronucleata</taxon>
        <taxon>Spirotrichea</taxon>
        <taxon>Hypotrichia</taxon>
        <taxon>Euplotida</taxon>
        <taxon>Euplotidae</taxon>
        <taxon>Moneuplotes</taxon>
    </lineage>
</organism>
<proteinExistence type="predicted"/>
<evidence type="ECO:0000313" key="2">
    <source>
        <dbReference type="EMBL" id="CAI2371664.1"/>
    </source>
</evidence>
<reference evidence="2" key="1">
    <citation type="submission" date="2023-07" db="EMBL/GenBank/DDBJ databases">
        <authorList>
            <consortium name="AG Swart"/>
            <person name="Singh M."/>
            <person name="Singh A."/>
            <person name="Seah K."/>
            <person name="Emmerich C."/>
        </authorList>
    </citation>
    <scope>NUCLEOTIDE SEQUENCE</scope>
    <source>
        <strain evidence="2">DP1</strain>
    </source>
</reference>
<dbReference type="Proteomes" id="UP001295684">
    <property type="component" value="Unassembled WGS sequence"/>
</dbReference>
<name>A0AAD1XCY7_EUPCR</name>
<comment type="caution">
    <text evidence="2">The sequence shown here is derived from an EMBL/GenBank/DDBJ whole genome shotgun (WGS) entry which is preliminary data.</text>
</comment>